<evidence type="ECO:0000256" key="1">
    <source>
        <dbReference type="ARBA" id="ARBA00022614"/>
    </source>
</evidence>
<dbReference type="Gene3D" id="3.80.10.10">
    <property type="entry name" value="Ribonuclease Inhibitor"/>
    <property type="match status" value="1"/>
</dbReference>
<dbReference type="PANTHER" id="PTHR48051:SF61">
    <property type="entry name" value="LEUCINE-RICH REPEAT PROTEIN LRRA-LIKE"/>
    <property type="match status" value="1"/>
</dbReference>
<accession>A0A0F9QI24</accession>
<keyword evidence="1" id="KW-0433">Leucine-rich repeat</keyword>
<protein>
    <recommendedName>
        <fullName evidence="3">Disease resistance R13L4/SHOC-2-like LRR domain-containing protein</fullName>
    </recommendedName>
</protein>
<dbReference type="SUPFAM" id="SSF52058">
    <property type="entry name" value="L domain-like"/>
    <property type="match status" value="1"/>
</dbReference>
<dbReference type="SMART" id="SM00369">
    <property type="entry name" value="LRR_TYP"/>
    <property type="match status" value="7"/>
</dbReference>
<proteinExistence type="predicted"/>
<name>A0A0F9QI24_9ZZZZ</name>
<dbReference type="SMART" id="SM00365">
    <property type="entry name" value="LRR_SD22"/>
    <property type="match status" value="4"/>
</dbReference>
<dbReference type="InterPro" id="IPR055414">
    <property type="entry name" value="LRR_R13L4/SHOC2-like"/>
</dbReference>
<dbReference type="Pfam" id="PF23598">
    <property type="entry name" value="LRR_14"/>
    <property type="match status" value="1"/>
</dbReference>
<dbReference type="EMBL" id="LAZR01001949">
    <property type="protein sequence ID" value="KKN36692.1"/>
    <property type="molecule type" value="Genomic_DNA"/>
</dbReference>
<organism evidence="4">
    <name type="scientific">marine sediment metagenome</name>
    <dbReference type="NCBI Taxonomy" id="412755"/>
    <lineage>
        <taxon>unclassified sequences</taxon>
        <taxon>metagenomes</taxon>
        <taxon>ecological metagenomes</taxon>
    </lineage>
</organism>
<dbReference type="InterPro" id="IPR003591">
    <property type="entry name" value="Leu-rich_rpt_typical-subtyp"/>
</dbReference>
<evidence type="ECO:0000256" key="2">
    <source>
        <dbReference type="ARBA" id="ARBA00022737"/>
    </source>
</evidence>
<dbReference type="PANTHER" id="PTHR48051">
    <property type="match status" value="1"/>
</dbReference>
<dbReference type="PROSITE" id="PS51450">
    <property type="entry name" value="LRR"/>
    <property type="match status" value="2"/>
</dbReference>
<feature type="domain" description="Disease resistance R13L4/SHOC-2-like LRR" evidence="3">
    <location>
        <begin position="293"/>
        <end position="373"/>
    </location>
</feature>
<dbReference type="SMART" id="SM00364">
    <property type="entry name" value="LRR_BAC"/>
    <property type="match status" value="6"/>
</dbReference>
<dbReference type="Pfam" id="PF13855">
    <property type="entry name" value="LRR_8"/>
    <property type="match status" value="1"/>
</dbReference>
<reference evidence="4" key="1">
    <citation type="journal article" date="2015" name="Nature">
        <title>Complex archaea that bridge the gap between prokaryotes and eukaryotes.</title>
        <authorList>
            <person name="Spang A."/>
            <person name="Saw J.H."/>
            <person name="Jorgensen S.L."/>
            <person name="Zaremba-Niedzwiedzka K."/>
            <person name="Martijn J."/>
            <person name="Lind A.E."/>
            <person name="van Eijk R."/>
            <person name="Schleper C."/>
            <person name="Guy L."/>
            <person name="Ettema T.J."/>
        </authorList>
    </citation>
    <scope>NUCLEOTIDE SEQUENCE</scope>
</reference>
<dbReference type="AlphaFoldDB" id="A0A0F9QI24"/>
<comment type="caution">
    <text evidence="4">The sequence shown here is derived from an EMBL/GenBank/DDBJ whole genome shotgun (WGS) entry which is preliminary data.</text>
</comment>
<keyword evidence="2" id="KW-0677">Repeat</keyword>
<dbReference type="InterPro" id="IPR001611">
    <property type="entry name" value="Leu-rich_rpt"/>
</dbReference>
<dbReference type="InterPro" id="IPR050216">
    <property type="entry name" value="LRR_domain-containing"/>
</dbReference>
<evidence type="ECO:0000313" key="4">
    <source>
        <dbReference type="EMBL" id="KKN36692.1"/>
    </source>
</evidence>
<dbReference type="InterPro" id="IPR032675">
    <property type="entry name" value="LRR_dom_sf"/>
</dbReference>
<evidence type="ECO:0000259" key="3">
    <source>
        <dbReference type="Pfam" id="PF23598"/>
    </source>
</evidence>
<sequence length="450" mass="52375">MDGKEKEKSFKINEYLTVKLEGGQTVIYIADRPIRKCKFLLINIPVDEFRSFDEIQSIDEVAENLDRSLEPLRERKQFKYSIPPDVEFWGHSSNLQVWYENGYNTKLLHSNLAFPLLRELTRAGDTQARKNFKEEIAKRYNNGGENLQKFLRSEHYLDHLSIEEFLGLIDNENDFEVIAQLRELYPRFEKKDIGGMVLKLNIDIKKGRVSRLSLSGLEFDRIPECVRELSSLEHLSVSFDCLKSLPEWIGEFKELKTLKIGNNLLKTVPQEIGGLSKLEELYARGNQLEILPESIGNLKSLRILELYENRLKIIPDTISKLVNLELLDLHENSITVLPDTIGNLKNLKDLRLDKNQLHILPPEMAELRKLQKLTLSNNELKSIPELIGGLVNLELLDVSDNPLYRINKAIYNLYKLKDVWLLNVPLREHHVEDLKFEGQLLRIHYQKIKK</sequence>
<gene>
    <name evidence="4" type="ORF">LCGC14_0771060</name>
</gene>
<dbReference type="GO" id="GO:0005737">
    <property type="term" value="C:cytoplasm"/>
    <property type="evidence" value="ECO:0007669"/>
    <property type="project" value="TreeGrafter"/>
</dbReference>